<sequence length="145" mass="16042">MAGFECFALCGLSLVALGVKTQPCKQEGHSRTESGPDRRFGGDVLKHQRPPNCFAIASSPNADAASARHGHVMNSAKRRQSINTDMNWSAMEIDRLTDSLHAKAVNVGIADLRKPEHYAAKSYRPSAFHEYHHQPEKPRCMEETA</sequence>
<keyword evidence="3" id="KW-1185">Reference proteome</keyword>
<feature type="compositionally biased region" description="Basic and acidic residues" evidence="1">
    <location>
        <begin position="26"/>
        <end position="44"/>
    </location>
</feature>
<dbReference type="RefSeq" id="WP_228848264.1">
    <property type="nucleotide sequence ID" value="NZ_JADCKQ010000004.1"/>
</dbReference>
<evidence type="ECO:0000256" key="1">
    <source>
        <dbReference type="SAM" id="MobiDB-lite"/>
    </source>
</evidence>
<dbReference type="Proteomes" id="UP000640583">
    <property type="component" value="Unassembled WGS sequence"/>
</dbReference>
<name>A0A8J7LVS4_9RHOB</name>
<dbReference type="AlphaFoldDB" id="A0A8J7LVS4"/>
<evidence type="ECO:0000313" key="2">
    <source>
        <dbReference type="EMBL" id="MBI1493432.1"/>
    </source>
</evidence>
<proteinExistence type="predicted"/>
<feature type="region of interest" description="Disordered" evidence="1">
    <location>
        <begin position="23"/>
        <end position="44"/>
    </location>
</feature>
<dbReference type="EMBL" id="JADCKQ010000004">
    <property type="protein sequence ID" value="MBI1493432.1"/>
    <property type="molecule type" value="Genomic_DNA"/>
</dbReference>
<gene>
    <name evidence="2" type="ORF">H1D41_07280</name>
</gene>
<reference evidence="2" key="1">
    <citation type="submission" date="2020-10" db="EMBL/GenBank/DDBJ databases">
        <title>Paenihalocynthiibacter styelae gen. nov., sp. nov., isolated from stalked sea squirt Styela clava.</title>
        <authorList>
            <person name="Kim Y.-O."/>
            <person name="Yoon J.-H."/>
        </authorList>
    </citation>
    <scope>NUCLEOTIDE SEQUENCE</scope>
    <source>
        <strain evidence="2">MYP1-1</strain>
    </source>
</reference>
<accession>A0A8J7LVS4</accession>
<protein>
    <submittedName>
        <fullName evidence="2">Uncharacterized protein</fullName>
    </submittedName>
</protein>
<evidence type="ECO:0000313" key="3">
    <source>
        <dbReference type="Proteomes" id="UP000640583"/>
    </source>
</evidence>
<comment type="caution">
    <text evidence="2">The sequence shown here is derived from an EMBL/GenBank/DDBJ whole genome shotgun (WGS) entry which is preliminary data.</text>
</comment>
<organism evidence="2 3">
    <name type="scientific">Halocynthiibacter styelae</name>
    <dbReference type="NCBI Taxonomy" id="2761955"/>
    <lineage>
        <taxon>Bacteria</taxon>
        <taxon>Pseudomonadati</taxon>
        <taxon>Pseudomonadota</taxon>
        <taxon>Alphaproteobacteria</taxon>
        <taxon>Rhodobacterales</taxon>
        <taxon>Paracoccaceae</taxon>
        <taxon>Halocynthiibacter</taxon>
    </lineage>
</organism>